<dbReference type="Pfam" id="PF00249">
    <property type="entry name" value="Myb_DNA-binding"/>
    <property type="match status" value="2"/>
</dbReference>
<evidence type="ECO:0000313" key="10">
    <source>
        <dbReference type="Proteomes" id="UP000289738"/>
    </source>
</evidence>
<keyword evidence="6" id="KW-0539">Nucleus</keyword>
<dbReference type="InterPro" id="IPR001005">
    <property type="entry name" value="SANT/Myb"/>
</dbReference>
<gene>
    <name evidence="9" type="ORF">Ahy_B05g077276</name>
</gene>
<evidence type="ECO:0000256" key="2">
    <source>
        <dbReference type="ARBA" id="ARBA00022737"/>
    </source>
</evidence>
<comment type="caution">
    <text evidence="9">The sequence shown here is derived from an EMBL/GenBank/DDBJ whole genome shotgun (WGS) entry which is preliminary data.</text>
</comment>
<name>A0A444Z4M2_ARAHY</name>
<accession>A0A444Z4M2</accession>
<dbReference type="Gene3D" id="1.10.10.60">
    <property type="entry name" value="Homeodomain-like"/>
    <property type="match status" value="2"/>
</dbReference>
<dbReference type="PROSITE" id="PS50090">
    <property type="entry name" value="MYB_LIKE"/>
    <property type="match status" value="2"/>
</dbReference>
<dbReference type="Proteomes" id="UP000289738">
    <property type="component" value="Chromosome B05"/>
</dbReference>
<dbReference type="InterPro" id="IPR017930">
    <property type="entry name" value="Myb_dom"/>
</dbReference>
<keyword evidence="2" id="KW-0677">Repeat</keyword>
<dbReference type="SUPFAM" id="SSF46689">
    <property type="entry name" value="Homeodomain-like"/>
    <property type="match status" value="1"/>
</dbReference>
<keyword evidence="4" id="KW-0238">DNA-binding</keyword>
<dbReference type="InterPro" id="IPR009057">
    <property type="entry name" value="Homeodomain-like_sf"/>
</dbReference>
<organism evidence="9 10">
    <name type="scientific">Arachis hypogaea</name>
    <name type="common">Peanut</name>
    <dbReference type="NCBI Taxonomy" id="3818"/>
    <lineage>
        <taxon>Eukaryota</taxon>
        <taxon>Viridiplantae</taxon>
        <taxon>Streptophyta</taxon>
        <taxon>Embryophyta</taxon>
        <taxon>Tracheophyta</taxon>
        <taxon>Spermatophyta</taxon>
        <taxon>Magnoliopsida</taxon>
        <taxon>eudicotyledons</taxon>
        <taxon>Gunneridae</taxon>
        <taxon>Pentapetalae</taxon>
        <taxon>rosids</taxon>
        <taxon>fabids</taxon>
        <taxon>Fabales</taxon>
        <taxon>Fabaceae</taxon>
        <taxon>Papilionoideae</taxon>
        <taxon>50 kb inversion clade</taxon>
        <taxon>dalbergioids sensu lato</taxon>
        <taxon>Dalbergieae</taxon>
        <taxon>Pterocarpus clade</taxon>
        <taxon>Arachis</taxon>
    </lineage>
</organism>
<dbReference type="InterPro" id="IPR050560">
    <property type="entry name" value="MYB_TF"/>
</dbReference>
<dbReference type="GO" id="GO:0005634">
    <property type="term" value="C:nucleus"/>
    <property type="evidence" value="ECO:0007669"/>
    <property type="project" value="UniProtKB-SubCell"/>
</dbReference>
<evidence type="ECO:0000259" key="8">
    <source>
        <dbReference type="PROSITE" id="PS51294"/>
    </source>
</evidence>
<protein>
    <recommendedName>
        <fullName evidence="11">Transcription factor</fullName>
    </recommendedName>
</protein>
<comment type="subcellular location">
    <subcellularLocation>
        <location evidence="1">Nucleus</location>
    </subcellularLocation>
</comment>
<reference evidence="9 10" key="1">
    <citation type="submission" date="2019-01" db="EMBL/GenBank/DDBJ databases">
        <title>Sequencing of cultivated peanut Arachis hypogaea provides insights into genome evolution and oil improvement.</title>
        <authorList>
            <person name="Chen X."/>
        </authorList>
    </citation>
    <scope>NUCLEOTIDE SEQUENCE [LARGE SCALE GENOMIC DNA]</scope>
    <source>
        <strain evidence="10">cv. Fuhuasheng</strain>
        <tissue evidence="9">Leaves</tissue>
    </source>
</reference>
<evidence type="ECO:0000313" key="9">
    <source>
        <dbReference type="EMBL" id="RYR09167.1"/>
    </source>
</evidence>
<evidence type="ECO:0000256" key="4">
    <source>
        <dbReference type="ARBA" id="ARBA00023125"/>
    </source>
</evidence>
<dbReference type="PANTHER" id="PTHR45614">
    <property type="entry name" value="MYB PROTEIN-RELATED"/>
    <property type="match status" value="1"/>
</dbReference>
<sequence length="309" mass="36154">MHNHNNDNGRGTTTSSLFPFHHQFMRDCRSRNFQEHPCNNKDSDYDSSEDGNEKFHNHEEEAAAAATNKFNDDEENPNEEKYCMMSSGKEVNSSEKSKVCARGHWRPSEDSKLKELVALHGPQNWNLIAQNLEGRSGKSCRLRWFNQLDPRIKKNPFSEEEEERLMEAHRVYGKKWAMIARLFPGRTDNAIKNHWHVIMARYYREQKSFPSRTNRKIRRYNNNNRQSLLFSRNNITTSTTSGYYGGQFINGSATITHMATACWRQQQDNNNEEDPNGFYNQQQFPFDYCFFSAGKCSLFHSSHVSHVLF</sequence>
<evidence type="ECO:0000259" key="7">
    <source>
        <dbReference type="PROSITE" id="PS50090"/>
    </source>
</evidence>
<keyword evidence="3" id="KW-0805">Transcription regulation</keyword>
<dbReference type="PANTHER" id="PTHR45614:SF175">
    <property type="entry name" value="TRANSCRIPTION FACTOR MYB105-RELATED"/>
    <property type="match status" value="1"/>
</dbReference>
<dbReference type="SMART" id="SM00717">
    <property type="entry name" value="SANT"/>
    <property type="match status" value="2"/>
</dbReference>
<dbReference type="GO" id="GO:0000978">
    <property type="term" value="F:RNA polymerase II cis-regulatory region sequence-specific DNA binding"/>
    <property type="evidence" value="ECO:0007669"/>
    <property type="project" value="TreeGrafter"/>
</dbReference>
<dbReference type="GO" id="GO:0000981">
    <property type="term" value="F:DNA-binding transcription factor activity, RNA polymerase II-specific"/>
    <property type="evidence" value="ECO:0007669"/>
    <property type="project" value="TreeGrafter"/>
</dbReference>
<evidence type="ECO:0008006" key="11">
    <source>
        <dbReference type="Google" id="ProtNLM"/>
    </source>
</evidence>
<dbReference type="AlphaFoldDB" id="A0A444Z4M2"/>
<evidence type="ECO:0000256" key="6">
    <source>
        <dbReference type="ARBA" id="ARBA00023242"/>
    </source>
</evidence>
<keyword evidence="10" id="KW-1185">Reference proteome</keyword>
<dbReference type="EMBL" id="SDMP01000015">
    <property type="protein sequence ID" value="RYR09167.1"/>
    <property type="molecule type" value="Genomic_DNA"/>
</dbReference>
<feature type="domain" description="Myb-like" evidence="7">
    <location>
        <begin position="149"/>
        <end position="199"/>
    </location>
</feature>
<dbReference type="CDD" id="cd00167">
    <property type="entry name" value="SANT"/>
    <property type="match status" value="2"/>
</dbReference>
<dbReference type="STRING" id="3818.A0A444Z4M2"/>
<keyword evidence="5" id="KW-0804">Transcription</keyword>
<feature type="domain" description="HTH myb-type" evidence="8">
    <location>
        <begin position="149"/>
        <end position="203"/>
    </location>
</feature>
<feature type="domain" description="Myb-like" evidence="7">
    <location>
        <begin position="102"/>
        <end position="148"/>
    </location>
</feature>
<evidence type="ECO:0000256" key="3">
    <source>
        <dbReference type="ARBA" id="ARBA00023015"/>
    </source>
</evidence>
<evidence type="ECO:0000256" key="5">
    <source>
        <dbReference type="ARBA" id="ARBA00023163"/>
    </source>
</evidence>
<dbReference type="FunFam" id="1.10.10.60:FF:000060">
    <property type="entry name" value="MYB transcription factor"/>
    <property type="match status" value="1"/>
</dbReference>
<dbReference type="PROSITE" id="PS51294">
    <property type="entry name" value="HTH_MYB"/>
    <property type="match status" value="2"/>
</dbReference>
<feature type="domain" description="HTH myb-type" evidence="8">
    <location>
        <begin position="97"/>
        <end position="148"/>
    </location>
</feature>
<proteinExistence type="predicted"/>
<evidence type="ECO:0000256" key="1">
    <source>
        <dbReference type="ARBA" id="ARBA00004123"/>
    </source>
</evidence>